<dbReference type="AlphaFoldDB" id="A0A9P5D3X7"/>
<keyword evidence="9" id="KW-1185">Reference proteome</keyword>
<dbReference type="EMBL" id="JAANYQ010000007">
    <property type="protein sequence ID" value="KAF4122956.1"/>
    <property type="molecule type" value="Genomic_DNA"/>
</dbReference>
<comment type="caution">
    <text evidence="8">The sequence shown here is derived from an EMBL/GenBank/DDBJ whole genome shotgun (WGS) entry which is preliminary data.</text>
</comment>
<organism evidence="8 9">
    <name type="scientific">Geosmithia morbida</name>
    <dbReference type="NCBI Taxonomy" id="1094350"/>
    <lineage>
        <taxon>Eukaryota</taxon>
        <taxon>Fungi</taxon>
        <taxon>Dikarya</taxon>
        <taxon>Ascomycota</taxon>
        <taxon>Pezizomycotina</taxon>
        <taxon>Sordariomycetes</taxon>
        <taxon>Hypocreomycetidae</taxon>
        <taxon>Hypocreales</taxon>
        <taxon>Bionectriaceae</taxon>
        <taxon>Geosmithia</taxon>
    </lineage>
</organism>
<dbReference type="Gene3D" id="1.20.5.340">
    <property type="match status" value="1"/>
</dbReference>
<evidence type="ECO:0000256" key="7">
    <source>
        <dbReference type="ARBA" id="ARBA00023136"/>
    </source>
</evidence>
<gene>
    <name evidence="8" type="ORF">GMORB2_6504</name>
</gene>
<comment type="subcellular location">
    <subcellularLocation>
        <location evidence="2">Membrane</location>
    </subcellularLocation>
    <subcellularLocation>
        <location evidence="1">Mitochondrion</location>
    </subcellularLocation>
</comment>
<dbReference type="InterPro" id="IPR024461">
    <property type="entry name" value="CCDC90-like"/>
</dbReference>
<dbReference type="GO" id="GO:0016020">
    <property type="term" value="C:membrane"/>
    <property type="evidence" value="ECO:0007669"/>
    <property type="project" value="UniProtKB-SubCell"/>
</dbReference>
<dbReference type="OrthoDB" id="889336at2759"/>
<dbReference type="PANTHER" id="PTHR14360">
    <property type="entry name" value="PROTEIN FMP32, MITOCHONDRIAL"/>
    <property type="match status" value="1"/>
</dbReference>
<dbReference type="Pfam" id="PF07798">
    <property type="entry name" value="CCDC90-like"/>
    <property type="match status" value="1"/>
</dbReference>
<evidence type="ECO:0000256" key="4">
    <source>
        <dbReference type="ARBA" id="ARBA00022989"/>
    </source>
</evidence>
<name>A0A9P5D3X7_9HYPO</name>
<sequence length="123" mass="13699">MTAPRSVLVAETLPKFLLPRLSWRASSATGAISHDLRARSGTAAGAAIATRRHSTWPCTGRRATWSPILSRAAFHTTPTLRRDHHFDTLKFVQRLQDEGFTEEQAAAMMKVLNDVIEESIDEQ</sequence>
<dbReference type="GeneID" id="55972729"/>
<keyword evidence="6" id="KW-0496">Mitochondrion</keyword>
<keyword evidence="7" id="KW-0472">Membrane</keyword>
<evidence type="ECO:0000256" key="5">
    <source>
        <dbReference type="ARBA" id="ARBA00023054"/>
    </source>
</evidence>
<evidence type="ECO:0000313" key="8">
    <source>
        <dbReference type="EMBL" id="KAF4122956.1"/>
    </source>
</evidence>
<protein>
    <submittedName>
        <fullName evidence="8">Uncharacterized protein</fullName>
    </submittedName>
</protein>
<evidence type="ECO:0000256" key="2">
    <source>
        <dbReference type="ARBA" id="ARBA00004370"/>
    </source>
</evidence>
<evidence type="ECO:0000256" key="3">
    <source>
        <dbReference type="ARBA" id="ARBA00022692"/>
    </source>
</evidence>
<keyword evidence="4" id="KW-1133">Transmembrane helix</keyword>
<evidence type="ECO:0000256" key="6">
    <source>
        <dbReference type="ARBA" id="ARBA00023128"/>
    </source>
</evidence>
<dbReference type="RefSeq" id="XP_035321608.1">
    <property type="nucleotide sequence ID" value="XM_035468474.1"/>
</dbReference>
<proteinExistence type="predicted"/>
<dbReference type="GO" id="GO:0005739">
    <property type="term" value="C:mitochondrion"/>
    <property type="evidence" value="ECO:0007669"/>
    <property type="project" value="UniProtKB-SubCell"/>
</dbReference>
<accession>A0A9P5D3X7</accession>
<keyword evidence="5" id="KW-0175">Coiled coil</keyword>
<evidence type="ECO:0000256" key="1">
    <source>
        <dbReference type="ARBA" id="ARBA00004173"/>
    </source>
</evidence>
<reference evidence="8" key="1">
    <citation type="submission" date="2020-03" db="EMBL/GenBank/DDBJ databases">
        <title>Site-based positive gene gene selection in Geosmithia morbida across the United States reveals a broad range of putative effectors and factors for local host and environmental adapation.</title>
        <authorList>
            <person name="Onufrak A."/>
            <person name="Murdoch R.W."/>
            <person name="Gazis R."/>
            <person name="Huff M."/>
            <person name="Staton M."/>
            <person name="Klingeman W."/>
            <person name="Hadziabdic D."/>
        </authorList>
    </citation>
    <scope>NUCLEOTIDE SEQUENCE</scope>
    <source>
        <strain evidence="8">1262</strain>
    </source>
</reference>
<evidence type="ECO:0000313" key="9">
    <source>
        <dbReference type="Proteomes" id="UP000749293"/>
    </source>
</evidence>
<dbReference type="Proteomes" id="UP000749293">
    <property type="component" value="Unassembled WGS sequence"/>
</dbReference>
<dbReference type="GO" id="GO:0033617">
    <property type="term" value="P:mitochondrial respiratory chain complex IV assembly"/>
    <property type="evidence" value="ECO:0007669"/>
    <property type="project" value="TreeGrafter"/>
</dbReference>
<keyword evidence="3" id="KW-0812">Transmembrane</keyword>
<dbReference type="PANTHER" id="PTHR14360:SF1">
    <property type="entry name" value="PROTEIN FMP32, MITOCHONDRIAL"/>
    <property type="match status" value="1"/>
</dbReference>